<evidence type="ECO:0000313" key="1">
    <source>
        <dbReference type="EMBL" id="QIX00969.1"/>
    </source>
</evidence>
<dbReference type="EMBL" id="CP051142">
    <property type="protein sequence ID" value="QIX00969.1"/>
    <property type="molecule type" value="Genomic_DNA"/>
</dbReference>
<dbReference type="Proteomes" id="UP000503462">
    <property type="component" value="Chromosome 4"/>
</dbReference>
<organism evidence="1 2">
    <name type="scientific">Peltaster fructicola</name>
    <dbReference type="NCBI Taxonomy" id="286661"/>
    <lineage>
        <taxon>Eukaryota</taxon>
        <taxon>Fungi</taxon>
        <taxon>Dikarya</taxon>
        <taxon>Ascomycota</taxon>
        <taxon>Pezizomycotina</taxon>
        <taxon>Dothideomycetes</taxon>
        <taxon>Dothideomycetes incertae sedis</taxon>
        <taxon>Peltaster</taxon>
    </lineage>
</organism>
<protein>
    <submittedName>
        <fullName evidence="1">Uncharacterized protein</fullName>
    </submittedName>
</protein>
<proteinExistence type="predicted"/>
<gene>
    <name evidence="1" type="ORF">AMS68_006486</name>
</gene>
<reference evidence="1 2" key="1">
    <citation type="journal article" date="2016" name="Sci. Rep.">
        <title>Peltaster fructicola genome reveals evolution from an invasive phytopathogen to an ectophytic parasite.</title>
        <authorList>
            <person name="Xu C."/>
            <person name="Chen H."/>
            <person name="Gleason M.L."/>
            <person name="Xu J.R."/>
            <person name="Liu H."/>
            <person name="Zhang R."/>
            <person name="Sun G."/>
        </authorList>
    </citation>
    <scope>NUCLEOTIDE SEQUENCE [LARGE SCALE GENOMIC DNA]</scope>
    <source>
        <strain evidence="1 2">LNHT1506</strain>
    </source>
</reference>
<name>A0A6H0Y275_9PEZI</name>
<dbReference type="AlphaFoldDB" id="A0A6H0Y275"/>
<evidence type="ECO:0000313" key="2">
    <source>
        <dbReference type="Proteomes" id="UP000503462"/>
    </source>
</evidence>
<keyword evidence="2" id="KW-1185">Reference proteome</keyword>
<sequence>MRTRPTWRVLRSSATKASKSSQAEDDAWALDMLEQIVEVVRAGAPAPVQLTSPTIEELQPLNFEVPYEELLTLLTTLFSVVSWSTTWPSQASSNGNEIGPTMSKQYNNDWISGHKIIDIWAAYPDYSLV</sequence>
<accession>A0A6H0Y275</accession>